<sequence>MLFIFNFLFSPLPTPALICILTFGAAIFLWLVNRPQPALPHVDLNKQSVGIEGGARRSICQKDNDLIRYYFSDAKTTYEIFQRGLAVSDNGPCLGYRKPNQPYRWLSYKQVSDRAEYLGSCLLHKGYKPSQESFVGIFAQNRPEWVISEFACYTYSMVAVPLYDTLGAEAVIYIINKADIAMVICDTPQKALVLISNVEKGLAPGLKLVILMDPFEDDLKKRGEKCGVEILSLFDAENLGKENFRKPVPPAPEDLSIICFTSGTTGDPKGAMLTHANIVSNASGFLKCMEGVFEPNPEDVSISYLPLAHMFERIVQVIVYSCGAKVGFFQGDIRLLPDDMRTLKPTLFPTVPRLLNKVYDKVQNEAKTPLKKFLLNLAVASKFREVKRGIIRRDSLWDKLIFGKIQESLGGKVRFLITGAAPISPPVLTFLRAALGCLVFEAYGQTECTAGCTVTLPRDWKSGHVGVPMACNHVKLEDVPDMNYFAVNNEGEICIRGHNVFKGYLKEPEKTQETLDKDGWLHTGDIGRWLPNGTLKVIDRKKNIFKLAQGEYIAPEKIETVYIRSSLVSQIFVHGESLQSFLVGVVVPDPDALPPFAAKIGVKGSMEELCQNQTIKKAILEDMHKIGIDGGLKSFEQVCITHVILPSQVTLESVQVCIYNGVKKFSFQGTDFSGTVNPLTTNGSDFCIHFCSPSTLFIIHSPSPLMSFPNY</sequence>
<evidence type="ECO:0000256" key="3">
    <source>
        <dbReference type="ARBA" id="ARBA00022741"/>
    </source>
</evidence>
<evidence type="ECO:0000256" key="9">
    <source>
        <dbReference type="ARBA" id="ARBA00024484"/>
    </source>
</evidence>
<dbReference type="Gene3D" id="3.40.50.12780">
    <property type="entry name" value="N-terminal domain of ligase-like"/>
    <property type="match status" value="1"/>
</dbReference>
<keyword evidence="18" id="KW-1185">Reference proteome</keyword>
<dbReference type="GO" id="GO:0035338">
    <property type="term" value="P:long-chain fatty-acyl-CoA biosynthetic process"/>
    <property type="evidence" value="ECO:0007669"/>
    <property type="project" value="TreeGrafter"/>
</dbReference>
<evidence type="ECO:0000313" key="18">
    <source>
        <dbReference type="Proteomes" id="UP000694520"/>
    </source>
</evidence>
<dbReference type="GO" id="GO:0005654">
    <property type="term" value="C:nucleoplasm"/>
    <property type="evidence" value="ECO:0007669"/>
    <property type="project" value="Ensembl"/>
</dbReference>
<feature type="transmembrane region" description="Helical" evidence="15">
    <location>
        <begin position="12"/>
        <end position="32"/>
    </location>
</feature>
<keyword evidence="6 15" id="KW-0067">ATP-binding</keyword>
<dbReference type="Ensembl" id="ENSBGRT00000034842.1">
    <property type="protein sequence ID" value="ENSBGRP00000030102.1"/>
    <property type="gene ID" value="ENSBGRG00000018784.1"/>
</dbReference>
<evidence type="ECO:0000313" key="17">
    <source>
        <dbReference type="Ensembl" id="ENSBGRP00000030401.1"/>
    </source>
</evidence>
<dbReference type="InterPro" id="IPR000873">
    <property type="entry name" value="AMP-dep_synth/lig_dom"/>
</dbReference>
<keyword evidence="15" id="KW-0472">Membrane</keyword>
<dbReference type="CDD" id="cd05927">
    <property type="entry name" value="LC-FACS_euk"/>
    <property type="match status" value="1"/>
</dbReference>
<evidence type="ECO:0000256" key="6">
    <source>
        <dbReference type="ARBA" id="ARBA00022840"/>
    </source>
</evidence>
<dbReference type="EC" id="6.2.1.3" evidence="15"/>
<dbReference type="AlphaFoldDB" id="A0A8B9Y1G8"/>
<accession>A0A8B9Y1G8</accession>
<keyword evidence="7 15" id="KW-0443">Lipid metabolism</keyword>
<keyword evidence="4" id="KW-0496">Mitochondrion</keyword>
<evidence type="ECO:0000256" key="11">
    <source>
        <dbReference type="ARBA" id="ARBA00024532"/>
    </source>
</evidence>
<evidence type="ECO:0000256" key="13">
    <source>
        <dbReference type="ARBA" id="ARBA00024565"/>
    </source>
</evidence>
<evidence type="ECO:0000256" key="8">
    <source>
        <dbReference type="ARBA" id="ARBA00024469"/>
    </source>
</evidence>
<dbReference type="GO" id="GO:0090434">
    <property type="term" value="F:oleoyl-CoA ligase activity"/>
    <property type="evidence" value="ECO:0007669"/>
    <property type="project" value="Ensembl"/>
</dbReference>
<dbReference type="GO" id="GO:0047676">
    <property type="term" value="F:arachidonate-CoA ligase activity"/>
    <property type="evidence" value="ECO:0007669"/>
    <property type="project" value="UniProtKB-EC"/>
</dbReference>
<protein>
    <recommendedName>
        <fullName evidence="15">Long-chain-fatty-acid--CoA ligase</fullName>
        <ecNumber evidence="15">6.2.1.15</ecNumber>
        <ecNumber evidence="15">6.2.1.3</ecNumber>
    </recommendedName>
    <alternativeName>
        <fullName evidence="15">Acyl-CoA synthetase</fullName>
    </alternativeName>
    <alternativeName>
        <fullName evidence="15">Long-chain acyl-CoA synthetase</fullName>
    </alternativeName>
</protein>
<comment type="catalytic activity">
    <reaction evidence="9">
        <text>a long-chain fatty acid + ATP + CoA = a long-chain fatty acyl-CoA + AMP + diphosphate</text>
        <dbReference type="Rhea" id="RHEA:15421"/>
        <dbReference type="ChEBI" id="CHEBI:30616"/>
        <dbReference type="ChEBI" id="CHEBI:33019"/>
        <dbReference type="ChEBI" id="CHEBI:57287"/>
        <dbReference type="ChEBI" id="CHEBI:57560"/>
        <dbReference type="ChEBI" id="CHEBI:83139"/>
        <dbReference type="ChEBI" id="CHEBI:456215"/>
        <dbReference type="EC" id="6.2.1.3"/>
    </reaction>
    <physiologicalReaction direction="left-to-right" evidence="9">
        <dbReference type="Rhea" id="RHEA:15422"/>
    </physiologicalReaction>
</comment>
<evidence type="ECO:0000256" key="15">
    <source>
        <dbReference type="RuleBase" id="RU369030"/>
    </source>
</evidence>
<comment type="function">
    <text evidence="15">Catalyzes the conversion of long-chain fatty acids to their active form acyl-CoAs for both synthesis of cellular lipids, and degradation via beta-oxidation.</text>
</comment>
<comment type="catalytic activity">
    <reaction evidence="12 15">
        <text>(5Z,8Z,11Z,14Z)-eicosatetraenoate + ATP + CoA = (5Z,8Z,11Z,14Z)-eicosatetraenoyl-CoA + AMP + diphosphate</text>
        <dbReference type="Rhea" id="RHEA:19713"/>
        <dbReference type="ChEBI" id="CHEBI:30616"/>
        <dbReference type="ChEBI" id="CHEBI:32395"/>
        <dbReference type="ChEBI" id="CHEBI:33019"/>
        <dbReference type="ChEBI" id="CHEBI:57287"/>
        <dbReference type="ChEBI" id="CHEBI:57368"/>
        <dbReference type="ChEBI" id="CHEBI:456215"/>
        <dbReference type="EC" id="6.2.1.15"/>
    </reaction>
    <physiologicalReaction direction="left-to-right" evidence="12 15">
        <dbReference type="Rhea" id="RHEA:19714"/>
    </physiologicalReaction>
</comment>
<dbReference type="PROSITE" id="PS00455">
    <property type="entry name" value="AMP_BINDING"/>
    <property type="match status" value="1"/>
</dbReference>
<dbReference type="GO" id="GO:0010747">
    <property type="term" value="P:positive regulation of long-chain fatty acid import across plasma membrane"/>
    <property type="evidence" value="ECO:0007669"/>
    <property type="project" value="TreeGrafter"/>
</dbReference>
<dbReference type="GO" id="GO:0005789">
    <property type="term" value="C:endoplasmic reticulum membrane"/>
    <property type="evidence" value="ECO:0007669"/>
    <property type="project" value="UniProtKB-SubCell"/>
</dbReference>
<evidence type="ECO:0000256" key="7">
    <source>
        <dbReference type="ARBA" id="ARBA00023098"/>
    </source>
</evidence>
<reference evidence="17" key="1">
    <citation type="submission" date="2019-05" db="EMBL/GenBank/DDBJ databases">
        <authorList>
            <person name="Zhang S."/>
            <person name="Liu J."/>
        </authorList>
    </citation>
    <scope>NUCLEOTIDE SEQUENCE [LARGE SCALE GENOMIC DNA]</scope>
</reference>
<organism evidence="17 18">
    <name type="scientific">Bos mutus grunniens</name>
    <name type="common">Wild yak</name>
    <name type="synonym">Bos grunniens</name>
    <dbReference type="NCBI Taxonomy" id="30521"/>
    <lineage>
        <taxon>Eukaryota</taxon>
        <taxon>Metazoa</taxon>
        <taxon>Chordata</taxon>
        <taxon>Craniata</taxon>
        <taxon>Vertebrata</taxon>
        <taxon>Euteleostomi</taxon>
        <taxon>Mammalia</taxon>
        <taxon>Eutheria</taxon>
        <taxon>Laurasiatheria</taxon>
        <taxon>Artiodactyla</taxon>
        <taxon>Ruminantia</taxon>
        <taxon>Pecora</taxon>
        <taxon>Bovidae</taxon>
        <taxon>Bovinae</taxon>
        <taxon>Bos</taxon>
    </lineage>
</organism>
<keyword evidence="4" id="KW-1000">Mitochondrion outer membrane</keyword>
<feature type="domain" description="AMP-dependent synthetase/ligase" evidence="16">
    <location>
        <begin position="101"/>
        <end position="505"/>
    </location>
</feature>
<dbReference type="GO" id="GO:0005730">
    <property type="term" value="C:nucleolus"/>
    <property type="evidence" value="ECO:0007669"/>
    <property type="project" value="Ensembl"/>
</dbReference>
<keyword evidence="15" id="KW-1133">Transmembrane helix</keyword>
<keyword evidence="2 15" id="KW-0436">Ligase</keyword>
<dbReference type="EC" id="6.2.1.15" evidence="15"/>
<keyword evidence="3 15" id="KW-0547">Nucleotide-binding</keyword>
<evidence type="ECO:0000256" key="5">
    <source>
        <dbReference type="ARBA" id="ARBA00022832"/>
    </source>
</evidence>
<reference evidence="17" key="2">
    <citation type="submission" date="2025-05" db="UniProtKB">
        <authorList>
            <consortium name="Ensembl"/>
        </authorList>
    </citation>
    <scope>IDENTIFICATION</scope>
</reference>
<keyword evidence="15" id="KW-0812">Transmembrane</keyword>
<proteinExistence type="inferred from homology"/>
<comment type="similarity">
    <text evidence="1 15">Belongs to the ATP-dependent AMP-binding enzyme family.</text>
</comment>
<dbReference type="GO" id="GO:0005524">
    <property type="term" value="F:ATP binding"/>
    <property type="evidence" value="ECO:0007669"/>
    <property type="project" value="UniProtKB-KW"/>
</dbReference>
<comment type="catalytic activity">
    <reaction evidence="13 15">
        <text>(E)-hexadec-2-enoate + ATP + CoA = (2E)-hexadecenoyl-CoA + AMP + diphosphate</text>
        <dbReference type="Rhea" id="RHEA:36139"/>
        <dbReference type="ChEBI" id="CHEBI:30616"/>
        <dbReference type="ChEBI" id="CHEBI:33019"/>
        <dbReference type="ChEBI" id="CHEBI:57287"/>
        <dbReference type="ChEBI" id="CHEBI:61526"/>
        <dbReference type="ChEBI" id="CHEBI:72745"/>
        <dbReference type="ChEBI" id="CHEBI:456215"/>
    </reaction>
    <physiologicalReaction direction="left-to-right" evidence="13 15">
        <dbReference type="Rhea" id="RHEA:36140"/>
    </physiologicalReaction>
</comment>
<dbReference type="Pfam" id="PF00501">
    <property type="entry name" value="AMP-binding"/>
    <property type="match status" value="1"/>
</dbReference>
<evidence type="ECO:0000256" key="2">
    <source>
        <dbReference type="ARBA" id="ARBA00022598"/>
    </source>
</evidence>
<evidence type="ECO:0000256" key="14">
    <source>
        <dbReference type="ARBA" id="ARBA00049139"/>
    </source>
</evidence>
<dbReference type="PANTHER" id="PTHR43272">
    <property type="entry name" value="LONG-CHAIN-FATTY-ACID--COA LIGASE"/>
    <property type="match status" value="1"/>
</dbReference>
<comment type="catalytic activity">
    <reaction evidence="11 15">
        <text>15-hydroxy-(5Z,8Z,11Z,13E)-eicosatetraenoate + ATP + CoA = 15-hydroxy-(5Z,8Z,11Z,13E)-eicosatetraenoyl-CoA + AMP + diphosphate</text>
        <dbReference type="Rhea" id="RHEA:52116"/>
        <dbReference type="ChEBI" id="CHEBI:30616"/>
        <dbReference type="ChEBI" id="CHEBI:33019"/>
        <dbReference type="ChEBI" id="CHEBI:57287"/>
        <dbReference type="ChEBI" id="CHEBI:78832"/>
        <dbReference type="ChEBI" id="CHEBI:136409"/>
        <dbReference type="ChEBI" id="CHEBI:456215"/>
    </reaction>
    <physiologicalReaction direction="left-to-right" evidence="11 15">
        <dbReference type="Rhea" id="RHEA:52117"/>
    </physiologicalReaction>
</comment>
<dbReference type="SUPFAM" id="SSF56801">
    <property type="entry name" value="Acetyl-CoA synthetase-like"/>
    <property type="match status" value="1"/>
</dbReference>
<name>A0A8B9Y1G8_BOSMU</name>
<evidence type="ECO:0000256" key="10">
    <source>
        <dbReference type="ARBA" id="ARBA00024495"/>
    </source>
</evidence>
<dbReference type="PANTHER" id="PTHR43272:SF107">
    <property type="entry name" value="LONG-CHAIN-FATTY-ACID--COA LIGASE 5"/>
    <property type="match status" value="1"/>
</dbReference>
<dbReference type="Ensembl" id="ENSBGRT00000035162.1">
    <property type="protein sequence ID" value="ENSBGRP00000030401.1"/>
    <property type="gene ID" value="ENSBGRG00000018784.1"/>
</dbReference>
<gene>
    <name evidence="17" type="primary">ACSL5</name>
</gene>
<dbReference type="InterPro" id="IPR020845">
    <property type="entry name" value="AMP-binding_CS"/>
</dbReference>
<comment type="subcellular location">
    <subcellularLocation>
        <location evidence="15">Mitochondrion outer membrane</location>
        <topology evidence="15">Single-pass membrane protein</topology>
    </subcellularLocation>
    <subcellularLocation>
        <location evidence="15">Endoplasmic reticulum membrane</location>
        <topology evidence="15">Single-pass membrane protein</topology>
    </subcellularLocation>
</comment>
<evidence type="ECO:0000256" key="1">
    <source>
        <dbReference type="ARBA" id="ARBA00006432"/>
    </source>
</evidence>
<dbReference type="GeneTree" id="ENSGT00940000156651"/>
<evidence type="ECO:0000256" key="4">
    <source>
        <dbReference type="ARBA" id="ARBA00022787"/>
    </source>
</evidence>
<keyword evidence="5 15" id="KW-0276">Fatty acid metabolism</keyword>
<dbReference type="GO" id="GO:0005741">
    <property type="term" value="C:mitochondrial outer membrane"/>
    <property type="evidence" value="ECO:0007669"/>
    <property type="project" value="UniProtKB-SubCell"/>
</dbReference>
<comment type="catalytic activity">
    <reaction evidence="10 15">
        <text>12-hydroxy-(5Z,8Z,10E,14Z)-eicosatetraenoate + ATP + CoA = 12-hydroxy-(5Z,8Z,10E,14Z)-eicosatetraenoyl-CoA + AMP + diphosphate</text>
        <dbReference type="Rhea" id="RHEA:52112"/>
        <dbReference type="ChEBI" id="CHEBI:30616"/>
        <dbReference type="ChEBI" id="CHEBI:33019"/>
        <dbReference type="ChEBI" id="CHEBI:57287"/>
        <dbReference type="ChEBI" id="CHEBI:90718"/>
        <dbReference type="ChEBI" id="CHEBI:136408"/>
        <dbReference type="ChEBI" id="CHEBI:456215"/>
    </reaction>
    <physiologicalReaction direction="left-to-right" evidence="10 15">
        <dbReference type="Rhea" id="RHEA:52113"/>
    </physiologicalReaction>
</comment>
<dbReference type="InterPro" id="IPR045311">
    <property type="entry name" value="LC-FACS_euk"/>
</dbReference>
<dbReference type="InterPro" id="IPR042099">
    <property type="entry name" value="ANL_N_sf"/>
</dbReference>
<comment type="catalytic activity">
    <reaction evidence="14 15">
        <text>hexadecanoate + ATP + CoA = hexadecanoyl-CoA + AMP + diphosphate</text>
        <dbReference type="Rhea" id="RHEA:30751"/>
        <dbReference type="ChEBI" id="CHEBI:7896"/>
        <dbReference type="ChEBI" id="CHEBI:30616"/>
        <dbReference type="ChEBI" id="CHEBI:33019"/>
        <dbReference type="ChEBI" id="CHEBI:57287"/>
        <dbReference type="ChEBI" id="CHEBI:57379"/>
        <dbReference type="ChEBI" id="CHEBI:456215"/>
    </reaction>
    <physiologicalReaction direction="left-to-right" evidence="14 15">
        <dbReference type="Rhea" id="RHEA:30752"/>
    </physiologicalReaction>
</comment>
<dbReference type="Proteomes" id="UP000694520">
    <property type="component" value="Chromosome 25"/>
</dbReference>
<dbReference type="GO" id="GO:0005886">
    <property type="term" value="C:plasma membrane"/>
    <property type="evidence" value="ECO:0007669"/>
    <property type="project" value="Ensembl"/>
</dbReference>
<evidence type="ECO:0000259" key="16">
    <source>
        <dbReference type="Pfam" id="PF00501"/>
    </source>
</evidence>
<dbReference type="Ensembl" id="ENSBGRT00000034973.1">
    <property type="protein sequence ID" value="ENSBGRP00000030224.1"/>
    <property type="gene ID" value="ENSBGRG00000018784.1"/>
</dbReference>
<evidence type="ECO:0000256" key="12">
    <source>
        <dbReference type="ARBA" id="ARBA00024548"/>
    </source>
</evidence>
<comment type="catalytic activity">
    <reaction evidence="8 15">
        <text>5-hydroxy-(6E,8Z,11Z,14Z)-eicosatetraenoate + ATP + CoA = 5-hydroxy-(6E,8Z,11Z,14Z)-eicosatetraenoyl-CoA + AMP + diphosphate</text>
        <dbReference type="Rhea" id="RHEA:52108"/>
        <dbReference type="ChEBI" id="CHEBI:30616"/>
        <dbReference type="ChEBI" id="CHEBI:33019"/>
        <dbReference type="ChEBI" id="CHEBI:57287"/>
        <dbReference type="ChEBI" id="CHEBI:65341"/>
        <dbReference type="ChEBI" id="CHEBI:136407"/>
        <dbReference type="ChEBI" id="CHEBI:456215"/>
    </reaction>
    <physiologicalReaction direction="left-to-right" evidence="8 15">
        <dbReference type="Rhea" id="RHEA:52109"/>
    </physiologicalReaction>
</comment>